<feature type="region of interest" description="Disordered" evidence="3">
    <location>
        <begin position="279"/>
        <end position="372"/>
    </location>
</feature>
<dbReference type="GO" id="GO:0008270">
    <property type="term" value="F:zinc ion binding"/>
    <property type="evidence" value="ECO:0007669"/>
    <property type="project" value="InterPro"/>
</dbReference>
<dbReference type="Pfam" id="PF00172">
    <property type="entry name" value="Zn_clus"/>
    <property type="match status" value="1"/>
</dbReference>
<feature type="compositionally biased region" description="Polar residues" evidence="3">
    <location>
        <begin position="336"/>
        <end position="346"/>
    </location>
</feature>
<feature type="compositionally biased region" description="Pro residues" evidence="3">
    <location>
        <begin position="7"/>
        <end position="36"/>
    </location>
</feature>
<dbReference type="CDD" id="cd00067">
    <property type="entry name" value="GAL4"/>
    <property type="match status" value="1"/>
</dbReference>
<dbReference type="GO" id="GO:0005634">
    <property type="term" value="C:nucleus"/>
    <property type="evidence" value="ECO:0007669"/>
    <property type="project" value="UniProtKB-SubCell"/>
</dbReference>
<comment type="subcellular location">
    <subcellularLocation>
        <location evidence="1">Nucleus</location>
    </subcellularLocation>
</comment>
<dbReference type="Proteomes" id="UP000559027">
    <property type="component" value="Unassembled WGS sequence"/>
</dbReference>
<evidence type="ECO:0000313" key="5">
    <source>
        <dbReference type="EMBL" id="KAF5361867.1"/>
    </source>
</evidence>
<dbReference type="AlphaFoldDB" id="A0A8H5LLQ4"/>
<organism evidence="5 6">
    <name type="scientific">Leucocoprinus leucothites</name>
    <dbReference type="NCBI Taxonomy" id="201217"/>
    <lineage>
        <taxon>Eukaryota</taxon>
        <taxon>Fungi</taxon>
        <taxon>Dikarya</taxon>
        <taxon>Basidiomycota</taxon>
        <taxon>Agaricomycotina</taxon>
        <taxon>Agaricomycetes</taxon>
        <taxon>Agaricomycetidae</taxon>
        <taxon>Agaricales</taxon>
        <taxon>Agaricineae</taxon>
        <taxon>Agaricaceae</taxon>
        <taxon>Leucocoprinus</taxon>
    </lineage>
</organism>
<dbReference type="PANTHER" id="PTHR31001:SF90">
    <property type="entry name" value="CENTROMERE DNA-BINDING PROTEIN COMPLEX CBF3 SUBUNIT B"/>
    <property type="match status" value="1"/>
</dbReference>
<dbReference type="Gene3D" id="4.10.240.10">
    <property type="entry name" value="Zn(2)-C6 fungal-type DNA-binding domain"/>
    <property type="match status" value="1"/>
</dbReference>
<dbReference type="PANTHER" id="PTHR31001">
    <property type="entry name" value="UNCHARACTERIZED TRANSCRIPTIONAL REGULATORY PROTEIN"/>
    <property type="match status" value="1"/>
</dbReference>
<dbReference type="EMBL" id="JAACJO010000002">
    <property type="protein sequence ID" value="KAF5361867.1"/>
    <property type="molecule type" value="Genomic_DNA"/>
</dbReference>
<dbReference type="OrthoDB" id="3362851at2759"/>
<feature type="compositionally biased region" description="Pro residues" evidence="3">
    <location>
        <begin position="61"/>
        <end position="74"/>
    </location>
</feature>
<dbReference type="GO" id="GO:0000981">
    <property type="term" value="F:DNA-binding transcription factor activity, RNA polymerase II-specific"/>
    <property type="evidence" value="ECO:0007669"/>
    <property type="project" value="InterPro"/>
</dbReference>
<dbReference type="SUPFAM" id="SSF57701">
    <property type="entry name" value="Zn2/Cys6 DNA-binding domain"/>
    <property type="match status" value="1"/>
</dbReference>
<proteinExistence type="predicted"/>
<feature type="region of interest" description="Disordered" evidence="3">
    <location>
        <begin position="1"/>
        <end position="127"/>
    </location>
</feature>
<dbReference type="PROSITE" id="PS50048">
    <property type="entry name" value="ZN2_CY6_FUNGAL_2"/>
    <property type="match status" value="1"/>
</dbReference>
<protein>
    <recommendedName>
        <fullName evidence="4">Zn(2)-C6 fungal-type domain-containing protein</fullName>
    </recommendedName>
</protein>
<evidence type="ECO:0000256" key="2">
    <source>
        <dbReference type="ARBA" id="ARBA00023242"/>
    </source>
</evidence>
<feature type="domain" description="Zn(2)-C6 fungal-type" evidence="4">
    <location>
        <begin position="165"/>
        <end position="192"/>
    </location>
</feature>
<dbReference type="InterPro" id="IPR050613">
    <property type="entry name" value="Sec_Metabolite_Reg"/>
</dbReference>
<evidence type="ECO:0000256" key="1">
    <source>
        <dbReference type="ARBA" id="ARBA00004123"/>
    </source>
</evidence>
<dbReference type="InterPro" id="IPR001138">
    <property type="entry name" value="Zn2Cys6_DnaBD"/>
</dbReference>
<evidence type="ECO:0000259" key="4">
    <source>
        <dbReference type="PROSITE" id="PS50048"/>
    </source>
</evidence>
<comment type="caution">
    <text evidence="5">The sequence shown here is derived from an EMBL/GenBank/DDBJ whole genome shotgun (WGS) entry which is preliminary data.</text>
</comment>
<reference evidence="5 6" key="1">
    <citation type="journal article" date="2020" name="ISME J.">
        <title>Uncovering the hidden diversity of litter-decomposition mechanisms in mushroom-forming fungi.</title>
        <authorList>
            <person name="Floudas D."/>
            <person name="Bentzer J."/>
            <person name="Ahren D."/>
            <person name="Johansson T."/>
            <person name="Persson P."/>
            <person name="Tunlid A."/>
        </authorList>
    </citation>
    <scope>NUCLEOTIDE SEQUENCE [LARGE SCALE GENOMIC DNA]</scope>
    <source>
        <strain evidence="5 6">CBS 146.42</strain>
    </source>
</reference>
<keyword evidence="6" id="KW-1185">Reference proteome</keyword>
<feature type="compositionally biased region" description="Polar residues" evidence="3">
    <location>
        <begin position="361"/>
        <end position="372"/>
    </location>
</feature>
<keyword evidence="2" id="KW-0539">Nucleus</keyword>
<sequence length="435" mass="46690">MHHSRPPRSPGPSRPPPSPPSRTHLPPPHTTSPPPTSSSQPPHPPHHGQHTSLPPIRQLYLPPPAPNMPPPYPYPSSGVPYQPPQHIAPGHSREADIYGTGESEPDDLTEPHGPPKKKRRRQALSCTGPADLPGYSSLINVLLFLISEYPSLCGGLVTSYHALECKRRKIKCDRSQPCAPCTRRGEQAKCQWHVVEPIEKYVTRAEYDELKARFDQLSALVDRLLAHIQTPGGGAALGATSEAVSTYAGVSPSQPYPHHHHPLMPPPHSYPQPHITTAAGETSAAQAPPQAHRYSSKGEPSEVVGMGGHGVGSPPGTAARAPVTEGASPALASARPSMNRSPTSTAARPKSSPLSLAAITSPFTPSDHAAQSKNCRAQTFILGERLRPGSRVLGDPVTLTPRLRRQCIRRNHTLMIGIPTSFYTRLRRASAGSAI</sequence>
<gene>
    <name evidence="5" type="ORF">D9756_002846</name>
</gene>
<evidence type="ECO:0000313" key="6">
    <source>
        <dbReference type="Proteomes" id="UP000559027"/>
    </source>
</evidence>
<name>A0A8H5LLQ4_9AGAR</name>
<evidence type="ECO:0000256" key="3">
    <source>
        <dbReference type="SAM" id="MobiDB-lite"/>
    </source>
</evidence>
<accession>A0A8H5LLQ4</accession>
<dbReference type="InterPro" id="IPR036864">
    <property type="entry name" value="Zn2-C6_fun-type_DNA-bd_sf"/>
</dbReference>